<dbReference type="PRINTS" id="PR00036">
    <property type="entry name" value="HTHLACI"/>
</dbReference>
<dbReference type="Gene3D" id="1.10.260.40">
    <property type="entry name" value="lambda repressor-like DNA-binding domains"/>
    <property type="match status" value="1"/>
</dbReference>
<dbReference type="PROSITE" id="PS00356">
    <property type="entry name" value="HTH_LACI_1"/>
    <property type="match status" value="1"/>
</dbReference>
<accession>A0ABW2N0G4</accession>
<name>A0ABW2N0G4_9ACTN</name>
<evidence type="ECO:0000256" key="4">
    <source>
        <dbReference type="SAM" id="MobiDB-lite"/>
    </source>
</evidence>
<evidence type="ECO:0000313" key="6">
    <source>
        <dbReference type="EMBL" id="MFC7359173.1"/>
    </source>
</evidence>
<dbReference type="RefSeq" id="WP_255892649.1">
    <property type="nucleotide sequence ID" value="NZ_JAFMZM010000007.1"/>
</dbReference>
<dbReference type="InterPro" id="IPR028082">
    <property type="entry name" value="Peripla_BP_I"/>
</dbReference>
<dbReference type="CDD" id="cd01392">
    <property type="entry name" value="HTH_LacI"/>
    <property type="match status" value="1"/>
</dbReference>
<reference evidence="7" key="1">
    <citation type="journal article" date="2019" name="Int. J. Syst. Evol. Microbiol.">
        <title>The Global Catalogue of Microorganisms (GCM) 10K type strain sequencing project: providing services to taxonomists for standard genome sequencing and annotation.</title>
        <authorList>
            <consortium name="The Broad Institute Genomics Platform"/>
            <consortium name="The Broad Institute Genome Sequencing Center for Infectious Disease"/>
            <person name="Wu L."/>
            <person name="Ma J."/>
        </authorList>
    </citation>
    <scope>NUCLEOTIDE SEQUENCE [LARGE SCALE GENOMIC DNA]</scope>
    <source>
        <strain evidence="7">FCH27</strain>
    </source>
</reference>
<proteinExistence type="predicted"/>
<dbReference type="Gene3D" id="3.40.50.2300">
    <property type="match status" value="2"/>
</dbReference>
<organism evidence="6 7">
    <name type="scientific">Nocardioides astragali</name>
    <dbReference type="NCBI Taxonomy" id="1776736"/>
    <lineage>
        <taxon>Bacteria</taxon>
        <taxon>Bacillati</taxon>
        <taxon>Actinomycetota</taxon>
        <taxon>Actinomycetes</taxon>
        <taxon>Propionibacteriales</taxon>
        <taxon>Nocardioidaceae</taxon>
        <taxon>Nocardioides</taxon>
    </lineage>
</organism>
<feature type="compositionally biased region" description="Basic and acidic residues" evidence="4">
    <location>
        <begin position="1"/>
        <end position="11"/>
    </location>
</feature>
<sequence length="342" mass="36597">MPARPASDRRRAPTMADVAARAGVSHQTVSRVLNGMPGVREETAARVHDAITFLGYRRNLSARLLASSRSRTIGVATWGTSQYGPQQTLLALDLAARQSGYRVVMTTLMTMTELGTKAAVEELLEQAVEAVVLVIPHETVLRFATGIDLGVPVLVVEGDLSRMPLTAGVDNIEGAALATRHLLGLGHRTVFHVAGPPGWSEAQARIDGWRMELHAQGAPVPPLRWGGDWSSRSGYDAGRSLARDPDVTAVFCANDQMAMGVMAALREAGRKVPDDVSVVGFDDLPESEFLDPPLTSVRQDFAELGRRAMGLVERVLSGDKLPSADLVPTSLVVRRSTGAPPS</sequence>
<evidence type="ECO:0000256" key="2">
    <source>
        <dbReference type="ARBA" id="ARBA00023125"/>
    </source>
</evidence>
<dbReference type="SUPFAM" id="SSF53822">
    <property type="entry name" value="Periplasmic binding protein-like I"/>
    <property type="match status" value="1"/>
</dbReference>
<dbReference type="Proteomes" id="UP001596524">
    <property type="component" value="Unassembled WGS sequence"/>
</dbReference>
<feature type="domain" description="HTH lacI-type" evidence="5">
    <location>
        <begin position="13"/>
        <end position="67"/>
    </location>
</feature>
<protein>
    <submittedName>
        <fullName evidence="6">LacI family DNA-binding transcriptional regulator</fullName>
    </submittedName>
</protein>
<dbReference type="InterPro" id="IPR046335">
    <property type="entry name" value="LacI/GalR-like_sensor"/>
</dbReference>
<dbReference type="GO" id="GO:0003677">
    <property type="term" value="F:DNA binding"/>
    <property type="evidence" value="ECO:0007669"/>
    <property type="project" value="UniProtKB-KW"/>
</dbReference>
<dbReference type="Pfam" id="PF13377">
    <property type="entry name" value="Peripla_BP_3"/>
    <property type="match status" value="1"/>
</dbReference>
<dbReference type="InterPro" id="IPR010982">
    <property type="entry name" value="Lambda_DNA-bd_dom_sf"/>
</dbReference>
<evidence type="ECO:0000256" key="3">
    <source>
        <dbReference type="ARBA" id="ARBA00023163"/>
    </source>
</evidence>
<feature type="region of interest" description="Disordered" evidence="4">
    <location>
        <begin position="1"/>
        <end position="23"/>
    </location>
</feature>
<keyword evidence="7" id="KW-1185">Reference proteome</keyword>
<keyword evidence="1" id="KW-0805">Transcription regulation</keyword>
<comment type="caution">
    <text evidence="6">The sequence shown here is derived from an EMBL/GenBank/DDBJ whole genome shotgun (WGS) entry which is preliminary data.</text>
</comment>
<dbReference type="SMART" id="SM00354">
    <property type="entry name" value="HTH_LACI"/>
    <property type="match status" value="1"/>
</dbReference>
<keyword evidence="2 6" id="KW-0238">DNA-binding</keyword>
<dbReference type="PROSITE" id="PS50932">
    <property type="entry name" value="HTH_LACI_2"/>
    <property type="match status" value="1"/>
</dbReference>
<keyword evidence="3" id="KW-0804">Transcription</keyword>
<evidence type="ECO:0000256" key="1">
    <source>
        <dbReference type="ARBA" id="ARBA00023015"/>
    </source>
</evidence>
<gene>
    <name evidence="6" type="ORF">ACFQO6_02745</name>
</gene>
<dbReference type="PANTHER" id="PTHR30146">
    <property type="entry name" value="LACI-RELATED TRANSCRIPTIONAL REPRESSOR"/>
    <property type="match status" value="1"/>
</dbReference>
<dbReference type="Pfam" id="PF00356">
    <property type="entry name" value="LacI"/>
    <property type="match status" value="1"/>
</dbReference>
<dbReference type="SUPFAM" id="SSF47413">
    <property type="entry name" value="lambda repressor-like DNA-binding domains"/>
    <property type="match status" value="1"/>
</dbReference>
<dbReference type="EMBL" id="JBHTCH010000002">
    <property type="protein sequence ID" value="MFC7359173.1"/>
    <property type="molecule type" value="Genomic_DNA"/>
</dbReference>
<dbReference type="PANTHER" id="PTHR30146:SF109">
    <property type="entry name" value="HTH-TYPE TRANSCRIPTIONAL REGULATOR GALS"/>
    <property type="match status" value="1"/>
</dbReference>
<evidence type="ECO:0000313" key="7">
    <source>
        <dbReference type="Proteomes" id="UP001596524"/>
    </source>
</evidence>
<dbReference type="InterPro" id="IPR000843">
    <property type="entry name" value="HTH_LacI"/>
</dbReference>
<evidence type="ECO:0000259" key="5">
    <source>
        <dbReference type="PROSITE" id="PS50932"/>
    </source>
</evidence>
<dbReference type="CDD" id="cd01574">
    <property type="entry name" value="PBP1_LacI"/>
    <property type="match status" value="1"/>
</dbReference>